<dbReference type="InterPro" id="IPR036628">
    <property type="entry name" value="Clp_N_dom_sf"/>
</dbReference>
<accession>A0A6P5G4D6</accession>
<reference evidence="9" key="2">
    <citation type="submission" date="2025-08" db="UniProtKB">
        <authorList>
            <consortium name="RefSeq"/>
        </authorList>
    </citation>
    <scope>IDENTIFICATION</scope>
    <source>
        <tissue evidence="9">Leaf</tissue>
    </source>
</reference>
<dbReference type="InterPro" id="IPR058954">
    <property type="entry name" value="AAA_lid_SMAX1"/>
</dbReference>
<keyword evidence="4" id="KW-0804">Transcription</keyword>
<feature type="compositionally biased region" description="Basic and acidic residues" evidence="6">
    <location>
        <begin position="576"/>
        <end position="585"/>
    </location>
</feature>
<proteinExistence type="inferred from homology"/>
<sequence>MRAELSTIQQTLTPEAAAVLSRAMEEAARRHHGQTTPLHVAATLLAAPSGLLRRACARSHPASAHPLQCRAIELCFSVALDRLPSNPNPGPNQNPGGGGAAPPISNALMAALKRAQAHQRRGCPESQQQPLLAVKVELEQLLLSILDDPSVSRVMREASFSSTAVKSAVELSLSALAGDPQRREEEARKVFDVMLRSKKRNPVLVGDTDLDALVKEVFRRIDSGDAPAPLRGAQVVSFKSELAALPDKSQIPTRIRDLGGALIGERSVVLDLGDLAWLVESPARSPPIVSETGRAAVAEMAALLKLFAGASDAGGVEGGRLWLLGTATCATYLRCQVYHPTVEHDWDLQAVPIAPRSPLPTMFPRIGGNGILSSSVGSLAPPKAFAPMTQLGAALVPPPRRAPEAPADPPAQAAMCHLCLRSYELELKKLVAEEFSRSASSKPPPPPPPPPMPHWLQLGTAAKAPDSQQIPSKEQEDLSWKKSTEELQKKWRETCSRLHPGFSEKPLAPALAIPSAAFGSRPLINPKLALHRSPAPSLLVEQQRQQQLQQQAASPPGSPVKTDLILGQSRLSSDSSIEKPHKDRANGLSNEQKAKVAGISDIDSFKRLLKGLAEKVAWQHDAATAIAAAVIQCKSGNGRRRGTGPPRVDAWLLFAGPDRVGKRKMAAALSELVFSTGPVVIHFGSDRGESNWGKTALDRAIEAVRRNPFSVIVLEDFDHADMIARGTIKRAIESGRLSDSRGREVGLGSVIFILTTDWLQDEMKTADESSVRCDQKILDLANSEWQLEISIADKPTKRRTDWPRNDDRPTKLHKELDGSAGLSLDLNLAVGGGEDEAGEGSRNSSDLTVEHEHEKGRLAIRCSTSSPAADFVELVDDSVVFMPVDFAPLKKEVLDCISAKFAAIMGDRCSIRVDEEAVDRIVGRVWVAEVEFREWVETVLVPSIEQLKSNLWSEDNRTVFRLSAVRKGAARRDGIGNGLPTTVAIAVDGL</sequence>
<feature type="region of interest" description="Disordered" evidence="6">
    <location>
        <begin position="435"/>
        <end position="481"/>
    </location>
</feature>
<evidence type="ECO:0000256" key="6">
    <source>
        <dbReference type="SAM" id="MobiDB-lite"/>
    </source>
</evidence>
<evidence type="ECO:0000256" key="5">
    <source>
        <dbReference type="PROSITE-ProRule" id="PRU01251"/>
    </source>
</evidence>
<keyword evidence="8" id="KW-1185">Reference proteome</keyword>
<dbReference type="InterPro" id="IPR004176">
    <property type="entry name" value="Clp_R_N"/>
</dbReference>
<dbReference type="PROSITE" id="PS51903">
    <property type="entry name" value="CLP_R"/>
    <property type="match status" value="1"/>
</dbReference>
<dbReference type="SUPFAM" id="SSF81923">
    <property type="entry name" value="Double Clp-N motif"/>
    <property type="match status" value="1"/>
</dbReference>
<feature type="region of interest" description="Disordered" evidence="6">
    <location>
        <begin position="796"/>
        <end position="815"/>
    </location>
</feature>
<comment type="similarity">
    <text evidence="1">Belongs to the ClpA/ClpB family.</text>
</comment>
<dbReference type="Pfam" id="PF26587">
    <property type="entry name" value="AAA_lid_SMAX1"/>
    <property type="match status" value="1"/>
</dbReference>
<evidence type="ECO:0000313" key="9">
    <source>
        <dbReference type="RefSeq" id="XP_020103446.1"/>
    </source>
</evidence>
<evidence type="ECO:0000256" key="1">
    <source>
        <dbReference type="ARBA" id="ARBA00008675"/>
    </source>
</evidence>
<dbReference type="Gene3D" id="3.40.50.300">
    <property type="entry name" value="P-loop containing nucleotide triphosphate hydrolases"/>
    <property type="match status" value="2"/>
</dbReference>
<name>A0A6P5G4D6_ANACO</name>
<feature type="compositionally biased region" description="Low complexity" evidence="6">
    <location>
        <begin position="542"/>
        <end position="551"/>
    </location>
</feature>
<gene>
    <name evidence="9" type="primary">LOC109720622</name>
</gene>
<dbReference type="Gramene" id="Aco006505.1.mrna1">
    <property type="protein sequence ID" value="Aco006505.1.mrna1"/>
    <property type="gene ID" value="Aco006505.1.path1"/>
</dbReference>
<evidence type="ECO:0000256" key="4">
    <source>
        <dbReference type="ARBA" id="ARBA00023163"/>
    </source>
</evidence>
<feature type="compositionally biased region" description="Pro residues" evidence="6">
    <location>
        <begin position="442"/>
        <end position="453"/>
    </location>
</feature>
<keyword evidence="3" id="KW-0805">Transcription regulation</keyword>
<dbReference type="PANTHER" id="PTHR43572">
    <property type="entry name" value="CHAPERONE PROTEIN CLPD, CHLOROPLASTIC"/>
    <property type="match status" value="1"/>
</dbReference>
<reference evidence="8" key="1">
    <citation type="journal article" date="2015" name="Nat. Genet.">
        <title>The pineapple genome and the evolution of CAM photosynthesis.</title>
        <authorList>
            <person name="Ming R."/>
            <person name="VanBuren R."/>
            <person name="Wai C.M."/>
            <person name="Tang H."/>
            <person name="Schatz M.C."/>
            <person name="Bowers J.E."/>
            <person name="Lyons E."/>
            <person name="Wang M.L."/>
            <person name="Chen J."/>
            <person name="Biggers E."/>
            <person name="Zhang J."/>
            <person name="Huang L."/>
            <person name="Zhang L."/>
            <person name="Miao W."/>
            <person name="Zhang J."/>
            <person name="Ye Z."/>
            <person name="Miao C."/>
            <person name="Lin Z."/>
            <person name="Wang H."/>
            <person name="Zhou H."/>
            <person name="Yim W.C."/>
            <person name="Priest H.D."/>
            <person name="Zheng C."/>
            <person name="Woodhouse M."/>
            <person name="Edger P.P."/>
            <person name="Guyot R."/>
            <person name="Guo H.B."/>
            <person name="Guo H."/>
            <person name="Zheng G."/>
            <person name="Singh R."/>
            <person name="Sharma A."/>
            <person name="Min X."/>
            <person name="Zheng Y."/>
            <person name="Lee H."/>
            <person name="Gurtowski J."/>
            <person name="Sedlazeck F.J."/>
            <person name="Harkess A."/>
            <person name="McKain M.R."/>
            <person name="Liao Z."/>
            <person name="Fang J."/>
            <person name="Liu J."/>
            <person name="Zhang X."/>
            <person name="Zhang Q."/>
            <person name="Hu W."/>
            <person name="Qin Y."/>
            <person name="Wang K."/>
            <person name="Chen L.Y."/>
            <person name="Shirley N."/>
            <person name="Lin Y.R."/>
            <person name="Liu L.Y."/>
            <person name="Hernandez A.G."/>
            <person name="Wright C.L."/>
            <person name="Bulone V."/>
            <person name="Tuskan G.A."/>
            <person name="Heath K."/>
            <person name="Zee F."/>
            <person name="Moore P.H."/>
            <person name="Sunkar R."/>
            <person name="Leebens-Mack J.H."/>
            <person name="Mockler T."/>
            <person name="Bennetzen J.L."/>
            <person name="Freeling M."/>
            <person name="Sankoff D."/>
            <person name="Paterson A.H."/>
            <person name="Zhu X."/>
            <person name="Yang X."/>
            <person name="Smith J.A."/>
            <person name="Cushman J.C."/>
            <person name="Paull R.E."/>
            <person name="Yu Q."/>
        </authorList>
    </citation>
    <scope>NUCLEOTIDE SEQUENCE [LARGE SCALE GENOMIC DNA]</scope>
    <source>
        <strain evidence="8">cv. F153</strain>
    </source>
</reference>
<dbReference type="PANTHER" id="PTHR43572:SF13">
    <property type="entry name" value="PROTEIN SUPPRESSOR OF MAX2 1"/>
    <property type="match status" value="1"/>
</dbReference>
<dbReference type="InterPro" id="IPR051650">
    <property type="entry name" value="SL_signaling_regulator"/>
</dbReference>
<dbReference type="RefSeq" id="XP_020103446.1">
    <property type="nucleotide sequence ID" value="XM_020247857.1"/>
</dbReference>
<dbReference type="GeneID" id="109720622"/>
<organism evidence="8 9">
    <name type="scientific">Ananas comosus</name>
    <name type="common">Pineapple</name>
    <name type="synonym">Ananas ananas</name>
    <dbReference type="NCBI Taxonomy" id="4615"/>
    <lineage>
        <taxon>Eukaryota</taxon>
        <taxon>Viridiplantae</taxon>
        <taxon>Streptophyta</taxon>
        <taxon>Embryophyta</taxon>
        <taxon>Tracheophyta</taxon>
        <taxon>Spermatophyta</taxon>
        <taxon>Magnoliopsida</taxon>
        <taxon>Liliopsida</taxon>
        <taxon>Poales</taxon>
        <taxon>Bromeliaceae</taxon>
        <taxon>Bromelioideae</taxon>
        <taxon>Ananas</taxon>
    </lineage>
</organism>
<dbReference type="OrthoDB" id="1929681at2759"/>
<dbReference type="FunFam" id="1.10.1780.10:FF:000005">
    <property type="entry name" value="protein SUPPRESSOR OF MAX2 1"/>
    <property type="match status" value="1"/>
</dbReference>
<dbReference type="Proteomes" id="UP000515123">
    <property type="component" value="Linkage group 14"/>
</dbReference>
<dbReference type="InterPro" id="IPR058680">
    <property type="entry name" value="NBD_SMAX1-like"/>
</dbReference>
<evidence type="ECO:0000256" key="3">
    <source>
        <dbReference type="ARBA" id="ARBA00023015"/>
    </source>
</evidence>
<dbReference type="InterPro" id="IPR027417">
    <property type="entry name" value="P-loop_NTPase"/>
</dbReference>
<dbReference type="Gene3D" id="1.10.1780.10">
    <property type="entry name" value="Clp, N-terminal domain"/>
    <property type="match status" value="1"/>
</dbReference>
<protein>
    <submittedName>
        <fullName evidence="9">Protein SMAX1-like</fullName>
    </submittedName>
</protein>
<keyword evidence="2 5" id="KW-0677">Repeat</keyword>
<dbReference type="AlphaFoldDB" id="A0A6P5G4D6"/>
<evidence type="ECO:0000256" key="2">
    <source>
        <dbReference type="ARBA" id="ARBA00022737"/>
    </source>
</evidence>
<dbReference type="SUPFAM" id="SSF52540">
    <property type="entry name" value="P-loop containing nucleoside triphosphate hydrolases"/>
    <property type="match status" value="1"/>
</dbReference>
<feature type="region of interest" description="Disordered" evidence="6">
    <location>
        <begin position="539"/>
        <end position="591"/>
    </location>
</feature>
<dbReference type="Pfam" id="PF23569">
    <property type="entry name" value="NBD_SMAX1"/>
    <property type="match status" value="1"/>
</dbReference>
<evidence type="ECO:0000313" key="8">
    <source>
        <dbReference type="Proteomes" id="UP000515123"/>
    </source>
</evidence>
<evidence type="ECO:0000259" key="7">
    <source>
        <dbReference type="PROSITE" id="PS51903"/>
    </source>
</evidence>
<feature type="domain" description="Clp R" evidence="7">
    <location>
        <begin position="8"/>
        <end position="179"/>
    </location>
</feature>